<protein>
    <submittedName>
        <fullName evidence="1">Uncharacterized protein</fullName>
    </submittedName>
</protein>
<organism evidence="1">
    <name type="scientific">Sesamum radiatum</name>
    <name type="common">Black benniseed</name>
    <dbReference type="NCBI Taxonomy" id="300843"/>
    <lineage>
        <taxon>Eukaryota</taxon>
        <taxon>Viridiplantae</taxon>
        <taxon>Streptophyta</taxon>
        <taxon>Embryophyta</taxon>
        <taxon>Tracheophyta</taxon>
        <taxon>Spermatophyta</taxon>
        <taxon>Magnoliopsida</taxon>
        <taxon>eudicotyledons</taxon>
        <taxon>Gunneridae</taxon>
        <taxon>Pentapetalae</taxon>
        <taxon>asterids</taxon>
        <taxon>lamiids</taxon>
        <taxon>Lamiales</taxon>
        <taxon>Pedaliaceae</taxon>
        <taxon>Sesamum</taxon>
    </lineage>
</organism>
<proteinExistence type="predicted"/>
<dbReference type="PANTHER" id="PTHR34222:SF88">
    <property type="entry name" value="ZINC FINGER, CCHC-TYPE"/>
    <property type="match status" value="1"/>
</dbReference>
<dbReference type="PANTHER" id="PTHR34222">
    <property type="entry name" value="GAG_PRE-INTEGRS DOMAIN-CONTAINING PROTEIN"/>
    <property type="match status" value="1"/>
</dbReference>
<name>A0AAW2KBC3_SESRA</name>
<sequence>MRERDQLYDFLMGLDSFGTVKTQILSTKPTPSLGSAYHLVAEDEQQKQISSLRKQTTEAAAFQYRVLSITRMRDKESKEKRPKCGVCQKVGHTEDQCFEVIGYPPGSARDKRIGPWTKKRTKVAQVSMDDSPIPGLSKHNTIAWCNT</sequence>
<reference evidence="1" key="1">
    <citation type="submission" date="2020-06" db="EMBL/GenBank/DDBJ databases">
        <authorList>
            <person name="Li T."/>
            <person name="Hu X."/>
            <person name="Zhang T."/>
            <person name="Song X."/>
            <person name="Zhang H."/>
            <person name="Dai N."/>
            <person name="Sheng W."/>
            <person name="Hou X."/>
            <person name="Wei L."/>
        </authorList>
    </citation>
    <scope>NUCLEOTIDE SEQUENCE</scope>
    <source>
        <strain evidence="1">G02</strain>
        <tissue evidence="1">Leaf</tissue>
    </source>
</reference>
<comment type="caution">
    <text evidence="1">The sequence shown here is derived from an EMBL/GenBank/DDBJ whole genome shotgun (WGS) entry which is preliminary data.</text>
</comment>
<dbReference type="AlphaFoldDB" id="A0AAW2KBC3"/>
<accession>A0AAW2KBC3</accession>
<dbReference type="EMBL" id="JACGWJ010000029">
    <property type="protein sequence ID" value="KAL0303371.1"/>
    <property type="molecule type" value="Genomic_DNA"/>
</dbReference>
<gene>
    <name evidence="1" type="ORF">Sradi_6205200</name>
</gene>
<evidence type="ECO:0000313" key="1">
    <source>
        <dbReference type="EMBL" id="KAL0303371.1"/>
    </source>
</evidence>
<reference evidence="1" key="2">
    <citation type="journal article" date="2024" name="Plant">
        <title>Genomic evolution and insights into agronomic trait innovations of Sesamum species.</title>
        <authorList>
            <person name="Miao H."/>
            <person name="Wang L."/>
            <person name="Qu L."/>
            <person name="Liu H."/>
            <person name="Sun Y."/>
            <person name="Le M."/>
            <person name="Wang Q."/>
            <person name="Wei S."/>
            <person name="Zheng Y."/>
            <person name="Lin W."/>
            <person name="Duan Y."/>
            <person name="Cao H."/>
            <person name="Xiong S."/>
            <person name="Wang X."/>
            <person name="Wei L."/>
            <person name="Li C."/>
            <person name="Ma Q."/>
            <person name="Ju M."/>
            <person name="Zhao R."/>
            <person name="Li G."/>
            <person name="Mu C."/>
            <person name="Tian Q."/>
            <person name="Mei H."/>
            <person name="Zhang T."/>
            <person name="Gao T."/>
            <person name="Zhang H."/>
        </authorList>
    </citation>
    <scope>NUCLEOTIDE SEQUENCE</scope>
    <source>
        <strain evidence="1">G02</strain>
    </source>
</reference>